<dbReference type="PANTHER" id="PTHR30307:SF0">
    <property type="entry name" value="S-ADENOSYLMETHIONINE:TRNA RIBOSYLTRANSFERASE-ISOMERASE"/>
    <property type="match status" value="1"/>
</dbReference>
<dbReference type="EMBL" id="JANTZM010000004">
    <property type="protein sequence ID" value="MCS4157119.1"/>
    <property type="molecule type" value="Genomic_DNA"/>
</dbReference>
<comment type="subunit">
    <text evidence="5">Monomer.</text>
</comment>
<dbReference type="Pfam" id="PF02547">
    <property type="entry name" value="Queuosine_synth"/>
    <property type="match status" value="1"/>
</dbReference>
<dbReference type="EC" id="2.4.99.17" evidence="5"/>
<dbReference type="GO" id="GO:0008616">
    <property type="term" value="P:tRNA queuosine(34) biosynthetic process"/>
    <property type="evidence" value="ECO:0007669"/>
    <property type="project" value="UniProtKB-UniRule"/>
</dbReference>
<reference evidence="8" key="1">
    <citation type="submission" date="2022-08" db="EMBL/GenBank/DDBJ databases">
        <title>Genomic Encyclopedia of Type Strains, Phase V (KMG-V): Genome sequencing to study the core and pangenomes of soil and plant-associated prokaryotes.</title>
        <authorList>
            <person name="Whitman W."/>
        </authorList>
    </citation>
    <scope>NUCLEOTIDE SEQUENCE</scope>
    <source>
        <strain evidence="6">0</strain>
        <strain evidence="8">SP2017</strain>
        <strain evidence="11">SP3002</strain>
        <strain evidence="9">SP3012</strain>
        <strain evidence="10">SP3026</strain>
        <strain evidence="7">SP3049</strain>
    </source>
</reference>
<dbReference type="AlphaFoldDB" id="A0A840D3K1"/>
<evidence type="ECO:0000313" key="9">
    <source>
        <dbReference type="EMBL" id="MCS4035942.1"/>
    </source>
</evidence>
<evidence type="ECO:0000256" key="2">
    <source>
        <dbReference type="ARBA" id="ARBA00022679"/>
    </source>
</evidence>
<keyword evidence="2 5" id="KW-0808">Transferase</keyword>
<evidence type="ECO:0000313" key="7">
    <source>
        <dbReference type="EMBL" id="MCS3709200.1"/>
    </source>
</evidence>
<dbReference type="Proteomes" id="UP001155144">
    <property type="component" value="Unassembled WGS sequence"/>
</dbReference>
<dbReference type="EMBL" id="JANUBL010000002">
    <property type="protein sequence ID" value="MCS4121267.1"/>
    <property type="molecule type" value="Genomic_DNA"/>
</dbReference>
<dbReference type="PANTHER" id="PTHR30307">
    <property type="entry name" value="S-ADENOSYLMETHIONINE:TRNA RIBOSYLTRANSFERASE-ISOMERASE"/>
    <property type="match status" value="1"/>
</dbReference>
<dbReference type="SUPFAM" id="SSF111337">
    <property type="entry name" value="QueA-like"/>
    <property type="match status" value="1"/>
</dbReference>
<comment type="function">
    <text evidence="5">Transfers and isomerizes the ribose moiety from AdoMet to the 7-aminomethyl group of 7-deazaguanine (preQ1-tRNA) to give epoxyqueuosine (oQ-tRNA).</text>
</comment>
<dbReference type="InterPro" id="IPR036100">
    <property type="entry name" value="QueA_sf"/>
</dbReference>
<dbReference type="Proteomes" id="UP001155110">
    <property type="component" value="Unassembled WGS sequence"/>
</dbReference>
<dbReference type="GeneID" id="83728571"/>
<keyword evidence="1 5" id="KW-0963">Cytoplasm</keyword>
<comment type="pathway">
    <text evidence="5">tRNA modification; tRNA-queuosine biosynthesis.</text>
</comment>
<accession>A0A840D3K1</accession>
<keyword evidence="3 5" id="KW-0949">S-adenosyl-L-methionine</keyword>
<gene>
    <name evidence="5" type="primary">queA</name>
    <name evidence="10" type="ORF">GGP45_001609</name>
    <name evidence="7" type="ORF">GGP61_000795</name>
    <name evidence="6" type="ORF">GGP71_000874</name>
    <name evidence="8" type="ORF">GGP83_000626</name>
    <name evidence="11" type="ORF">GGP99_001073</name>
    <name evidence="9" type="ORF">GGQ01_000993</name>
</gene>
<dbReference type="EMBL" id="JANUAE010000002">
    <property type="protein sequence ID" value="MCS3709200.1"/>
    <property type="molecule type" value="Genomic_DNA"/>
</dbReference>
<dbReference type="GO" id="GO:0005737">
    <property type="term" value="C:cytoplasm"/>
    <property type="evidence" value="ECO:0007669"/>
    <property type="project" value="UniProtKB-SubCell"/>
</dbReference>
<keyword evidence="4 5" id="KW-0671">Queuosine biosynthesis</keyword>
<dbReference type="InterPro" id="IPR042119">
    <property type="entry name" value="QueA_dom2"/>
</dbReference>
<dbReference type="EMBL" id="JANUBB010000002">
    <property type="protein sequence ID" value="MCS3950692.1"/>
    <property type="molecule type" value="Genomic_DNA"/>
</dbReference>
<dbReference type="Gene3D" id="3.40.1780.10">
    <property type="entry name" value="QueA-like"/>
    <property type="match status" value="1"/>
</dbReference>
<dbReference type="RefSeq" id="WP_011404398.1">
    <property type="nucleotide sequence ID" value="NZ_CALTRV010000011.1"/>
</dbReference>
<dbReference type="InterPro" id="IPR003699">
    <property type="entry name" value="QueA"/>
</dbReference>
<dbReference type="Gene3D" id="2.40.10.240">
    <property type="entry name" value="QueA-like"/>
    <property type="match status" value="1"/>
</dbReference>
<dbReference type="FunFam" id="2.40.10.240:FF:000002">
    <property type="entry name" value="S-adenosylmethionine:tRNA ribosyltransferase-isomerase"/>
    <property type="match status" value="1"/>
</dbReference>
<dbReference type="Proteomes" id="UP001155010">
    <property type="component" value="Unassembled WGS sequence"/>
</dbReference>
<comment type="similarity">
    <text evidence="5">Belongs to the QueA family.</text>
</comment>
<dbReference type="HAMAP" id="MF_00113">
    <property type="entry name" value="QueA"/>
    <property type="match status" value="1"/>
</dbReference>
<evidence type="ECO:0000313" key="8">
    <source>
        <dbReference type="EMBL" id="MCS3950692.1"/>
    </source>
</evidence>
<dbReference type="Proteomes" id="UP001155040">
    <property type="component" value="Unassembled WGS sequence"/>
</dbReference>
<evidence type="ECO:0000313" key="11">
    <source>
        <dbReference type="EMBL" id="MCS4157119.1"/>
    </source>
</evidence>
<evidence type="ECO:0000256" key="3">
    <source>
        <dbReference type="ARBA" id="ARBA00022691"/>
    </source>
</evidence>
<dbReference type="InterPro" id="IPR042118">
    <property type="entry name" value="QueA_dom1"/>
</dbReference>
<organism evidence="8 12">
    <name type="scientific">Salinibacter ruber</name>
    <dbReference type="NCBI Taxonomy" id="146919"/>
    <lineage>
        <taxon>Bacteria</taxon>
        <taxon>Pseudomonadati</taxon>
        <taxon>Rhodothermota</taxon>
        <taxon>Rhodothermia</taxon>
        <taxon>Rhodothermales</taxon>
        <taxon>Salinibacteraceae</taxon>
        <taxon>Salinibacter</taxon>
    </lineage>
</organism>
<dbReference type="GO" id="GO:0051075">
    <property type="term" value="F:S-adenosylmethionine:tRNA ribosyltransferase-isomerase activity"/>
    <property type="evidence" value="ECO:0007669"/>
    <property type="project" value="UniProtKB-EC"/>
</dbReference>
<proteinExistence type="inferred from homology"/>
<dbReference type="EMBL" id="JANUAU010000002">
    <property type="protein sequence ID" value="MCS3676967.1"/>
    <property type="molecule type" value="Genomic_DNA"/>
</dbReference>
<evidence type="ECO:0000313" key="10">
    <source>
        <dbReference type="EMBL" id="MCS4121267.1"/>
    </source>
</evidence>
<dbReference type="OMA" id="FLYDGSY"/>
<comment type="catalytic activity">
    <reaction evidence="5">
        <text>7-aminomethyl-7-carbaguanosine(34) in tRNA + S-adenosyl-L-methionine = epoxyqueuosine(34) in tRNA + adenine + L-methionine + 2 H(+)</text>
        <dbReference type="Rhea" id="RHEA:32155"/>
        <dbReference type="Rhea" id="RHEA-COMP:10342"/>
        <dbReference type="Rhea" id="RHEA-COMP:18582"/>
        <dbReference type="ChEBI" id="CHEBI:15378"/>
        <dbReference type="ChEBI" id="CHEBI:16708"/>
        <dbReference type="ChEBI" id="CHEBI:57844"/>
        <dbReference type="ChEBI" id="CHEBI:59789"/>
        <dbReference type="ChEBI" id="CHEBI:82833"/>
        <dbReference type="ChEBI" id="CHEBI:194443"/>
        <dbReference type="EC" id="2.4.99.17"/>
    </reaction>
</comment>
<dbReference type="Proteomes" id="UP001155027">
    <property type="component" value="Unassembled WGS sequence"/>
</dbReference>
<name>A0A840D3K1_9BACT</name>
<evidence type="ECO:0000256" key="1">
    <source>
        <dbReference type="ARBA" id="ARBA00022490"/>
    </source>
</evidence>
<dbReference type="NCBIfam" id="TIGR00113">
    <property type="entry name" value="queA"/>
    <property type="match status" value="1"/>
</dbReference>
<comment type="caution">
    <text evidence="8">The sequence shown here is derived from an EMBL/GenBank/DDBJ whole genome shotgun (WGS) entry which is preliminary data.</text>
</comment>
<comment type="subcellular location">
    <subcellularLocation>
        <location evidence="5">Cytoplasm</location>
    </subcellularLocation>
</comment>
<dbReference type="Proteomes" id="UP001155057">
    <property type="component" value="Unassembled WGS sequence"/>
</dbReference>
<protein>
    <recommendedName>
        <fullName evidence="5">S-adenosylmethionine:tRNA ribosyltransferase-isomerase</fullName>
        <ecNumber evidence="5">2.4.99.17</ecNumber>
    </recommendedName>
    <alternativeName>
        <fullName evidence="5">Queuosine biosynthesis protein QueA</fullName>
    </alternativeName>
</protein>
<dbReference type="EMBL" id="JANUBF010000005">
    <property type="protein sequence ID" value="MCS4035942.1"/>
    <property type="molecule type" value="Genomic_DNA"/>
</dbReference>
<dbReference type="NCBIfam" id="NF001140">
    <property type="entry name" value="PRK00147.1"/>
    <property type="match status" value="1"/>
</dbReference>
<sequence>MKRSEFSYDVPEELVAEYPADPPDSSRMMVLDRESHDINHDKHFHDLPEYFSEGDVLVVNDTKVYPARLYGQKKKTGADIQVFLLRELNPESRLWDVVVDPARKIRIGNKLYFDDDLIAEVIDNTTSRGRTIRFSFDDVNEALYQKIRDIGETPLPPYIDREVEEEDRDRYQTIFAENRGAVAAPKSTLHFTEDVLERLKEKGVHVVPITLHIGRGKSKPVDVEDLSKHRTDSEEYDIPEETAEAVNRALASDENTVTACGTTVARALESSLSADETVKPDHSWTDLFVYPEYEFKIVERMITNFHRPESMLMMMGAAFAGYDFLFEAYEEAFEEEYRLFAFGDAIFIK</sequence>
<evidence type="ECO:0000313" key="12">
    <source>
        <dbReference type="Proteomes" id="UP001155010"/>
    </source>
</evidence>
<evidence type="ECO:0000313" key="6">
    <source>
        <dbReference type="EMBL" id="MCS3676967.1"/>
    </source>
</evidence>
<evidence type="ECO:0000256" key="5">
    <source>
        <dbReference type="HAMAP-Rule" id="MF_00113"/>
    </source>
</evidence>
<evidence type="ECO:0000256" key="4">
    <source>
        <dbReference type="ARBA" id="ARBA00022785"/>
    </source>
</evidence>
<keyword evidence="8" id="KW-0328">Glycosyltransferase</keyword>